<dbReference type="EMBL" id="NPDX01000002">
    <property type="protein sequence ID" value="PJZ84583.1"/>
    <property type="molecule type" value="Genomic_DNA"/>
</dbReference>
<name>A0A2N0AK00_9LEPT</name>
<comment type="caution">
    <text evidence="1">The sequence shown here is derived from an EMBL/GenBank/DDBJ whole genome shotgun (WGS) entry which is preliminary data.</text>
</comment>
<dbReference type="OrthoDB" id="335292at2"/>
<keyword evidence="2" id="KW-1185">Reference proteome</keyword>
<dbReference type="AlphaFoldDB" id="A0A2N0AK00"/>
<gene>
    <name evidence="1" type="ORF">CH364_11260</name>
</gene>
<proteinExistence type="predicted"/>
<evidence type="ECO:0008006" key="3">
    <source>
        <dbReference type="Google" id="ProtNLM"/>
    </source>
</evidence>
<evidence type="ECO:0000313" key="1">
    <source>
        <dbReference type="EMBL" id="PJZ84583.1"/>
    </source>
</evidence>
<reference evidence="1 2" key="1">
    <citation type="submission" date="2017-07" db="EMBL/GenBank/DDBJ databases">
        <title>Leptospira spp. isolated from tropical soils.</title>
        <authorList>
            <person name="Thibeaux R."/>
            <person name="Iraola G."/>
            <person name="Ferres I."/>
            <person name="Bierque E."/>
            <person name="Girault D."/>
            <person name="Soupe-Gilbert M.-E."/>
            <person name="Picardeau M."/>
            <person name="Goarant C."/>
        </authorList>
    </citation>
    <scope>NUCLEOTIDE SEQUENCE [LARGE SCALE GENOMIC DNA]</scope>
    <source>
        <strain evidence="1 2">FH2-B-A1</strain>
    </source>
</reference>
<sequence length="131" mass="15161">MKLNLKKLSFWRRFFLFSFILLFSANFMYQRIVDNEVNCGLIGSPESACPYAFLDHALGVNPGHDLNEEGEHADHVCFSCPCNFIVSCSWDLYLSHILIQLHKVYIHQPELQIPNLVTVNSFFRPPKQNLT</sequence>
<protein>
    <recommendedName>
        <fullName evidence="3">DUF2946 domain-containing protein</fullName>
    </recommendedName>
</protein>
<dbReference type="RefSeq" id="WP_100743984.1">
    <property type="nucleotide sequence ID" value="NZ_NPDW01000002.1"/>
</dbReference>
<dbReference type="Proteomes" id="UP000232145">
    <property type="component" value="Unassembled WGS sequence"/>
</dbReference>
<evidence type="ECO:0000313" key="2">
    <source>
        <dbReference type="Proteomes" id="UP000232145"/>
    </source>
</evidence>
<organism evidence="1 2">
    <name type="scientific">Leptospira harrisiae</name>
    <dbReference type="NCBI Taxonomy" id="2023189"/>
    <lineage>
        <taxon>Bacteria</taxon>
        <taxon>Pseudomonadati</taxon>
        <taxon>Spirochaetota</taxon>
        <taxon>Spirochaetia</taxon>
        <taxon>Leptospirales</taxon>
        <taxon>Leptospiraceae</taxon>
        <taxon>Leptospira</taxon>
    </lineage>
</organism>
<accession>A0A2N0AK00</accession>